<dbReference type="Proteomes" id="UP000198379">
    <property type="component" value="Unassembled WGS sequence"/>
</dbReference>
<dbReference type="OrthoDB" id="5464618at2"/>
<gene>
    <name evidence="1" type="ORF">SAMN06265376_106346</name>
</gene>
<keyword evidence="1" id="KW-0489">Methyltransferase</keyword>
<dbReference type="EMBL" id="FZNY01000006">
    <property type="protein sequence ID" value="SNS09845.1"/>
    <property type="molecule type" value="Genomic_DNA"/>
</dbReference>
<organism evidence="1 2">
    <name type="scientific">Dokdonia pacifica</name>
    <dbReference type="NCBI Taxonomy" id="1627892"/>
    <lineage>
        <taxon>Bacteria</taxon>
        <taxon>Pseudomonadati</taxon>
        <taxon>Bacteroidota</taxon>
        <taxon>Flavobacteriia</taxon>
        <taxon>Flavobacteriales</taxon>
        <taxon>Flavobacteriaceae</taxon>
        <taxon>Dokdonia</taxon>
    </lineage>
</organism>
<protein>
    <submittedName>
        <fullName evidence="1">Methyltransferase domain-containing protein</fullName>
    </submittedName>
</protein>
<keyword evidence="1" id="KW-0808">Transferase</keyword>
<accession>A0A239BP13</accession>
<dbReference type="GO" id="GO:0032259">
    <property type="term" value="P:methylation"/>
    <property type="evidence" value="ECO:0007669"/>
    <property type="project" value="UniProtKB-KW"/>
</dbReference>
<dbReference type="Gene3D" id="3.40.50.150">
    <property type="entry name" value="Vaccinia Virus protein VP39"/>
    <property type="match status" value="1"/>
</dbReference>
<evidence type="ECO:0000313" key="2">
    <source>
        <dbReference type="Proteomes" id="UP000198379"/>
    </source>
</evidence>
<dbReference type="SUPFAM" id="SSF53335">
    <property type="entry name" value="S-adenosyl-L-methionine-dependent methyltransferases"/>
    <property type="match status" value="1"/>
</dbReference>
<evidence type="ECO:0000313" key="1">
    <source>
        <dbReference type="EMBL" id="SNS09845.1"/>
    </source>
</evidence>
<sequence length="256" mass="29537">MLHQLITYIKWLPTTFHLHGIHSPFVFSFKKDCLKNTTQKDSDHIITNYRKALLKNNQTISVTDFGAGSRVFTSNERKVKKIAQYAGATHKRMRLIQHVVNYFTPEYILEIGTSIGMGTIALASQPKARVTSLEGCPETAQVAKTQLQNFRITNTEIIVGEFSKSIKKLQNNSYDLIYFDGNHSKEATLQYAYSLLATVTNETVWIFDDIHWSSEMTQAWNLIKEFPEVTVTIDSFWLGFVFFRKEQRKEHFAIKI</sequence>
<dbReference type="AlphaFoldDB" id="A0A239BP13"/>
<name>A0A239BP13_9FLAO</name>
<dbReference type="RefSeq" id="WP_089372942.1">
    <property type="nucleotide sequence ID" value="NZ_BMEP01000005.1"/>
</dbReference>
<keyword evidence="2" id="KW-1185">Reference proteome</keyword>
<dbReference type="GO" id="GO:0008168">
    <property type="term" value="F:methyltransferase activity"/>
    <property type="evidence" value="ECO:0007669"/>
    <property type="project" value="UniProtKB-KW"/>
</dbReference>
<dbReference type="CDD" id="cd02440">
    <property type="entry name" value="AdoMet_MTases"/>
    <property type="match status" value="1"/>
</dbReference>
<reference evidence="1 2" key="1">
    <citation type="submission" date="2017-06" db="EMBL/GenBank/DDBJ databases">
        <authorList>
            <person name="Kim H.J."/>
            <person name="Triplett B.A."/>
        </authorList>
    </citation>
    <scope>NUCLEOTIDE SEQUENCE [LARGE SCALE GENOMIC DNA]</scope>
    <source>
        <strain evidence="1 2">DSM 25597</strain>
    </source>
</reference>
<proteinExistence type="predicted"/>
<dbReference type="InterPro" id="IPR029063">
    <property type="entry name" value="SAM-dependent_MTases_sf"/>
</dbReference>
<dbReference type="Pfam" id="PF13578">
    <property type="entry name" value="Methyltransf_24"/>
    <property type="match status" value="1"/>
</dbReference>